<evidence type="ECO:0000313" key="3">
    <source>
        <dbReference type="Proteomes" id="UP000308199"/>
    </source>
</evidence>
<feature type="region of interest" description="Disordered" evidence="1">
    <location>
        <begin position="239"/>
        <end position="267"/>
    </location>
</feature>
<feature type="region of interest" description="Disordered" evidence="1">
    <location>
        <begin position="53"/>
        <end position="73"/>
    </location>
</feature>
<dbReference type="AlphaFoldDB" id="A0A4S4LE94"/>
<comment type="caution">
    <text evidence="2">The sequence shown here is derived from an EMBL/GenBank/DDBJ whole genome shotgun (WGS) entry which is preliminary data.</text>
</comment>
<keyword evidence="3" id="KW-1185">Reference proteome</keyword>
<dbReference type="EMBL" id="SGPK01000064">
    <property type="protein sequence ID" value="THH09418.1"/>
    <property type="molecule type" value="Genomic_DNA"/>
</dbReference>
<proteinExistence type="predicted"/>
<sequence>MEIIGSDLPYNRIHDRKAGCVLNFSTVSYLVRVFQNKAVRKFVGGAKQDLSEDLISTEDDESRDSGEDVHKDDHRGAHLLYDLPSPSVEAINIVSVLNDDIPQDNALHLHLPPDNMPFLTSKSPARNSSADSIHTPEQREQTHALGAGPSNKGKENRQSTFRVRFRSRVRIGSGLRHSQPACSGDSSPSSSISAPLKYNHEDNDDGQLISQSPGAIPKVRPPVSRRTVAKWQTVPVAPALTSNNKNNSDEHTPLLRTPSSRLGRRTPRRCGVVDDDRTRAALRLARAERKREEEAVFVVDLEVRARRLLLLPCQ</sequence>
<evidence type="ECO:0000313" key="2">
    <source>
        <dbReference type="EMBL" id="THH09418.1"/>
    </source>
</evidence>
<protein>
    <submittedName>
        <fullName evidence="2">Uncharacterized protein</fullName>
    </submittedName>
</protein>
<feature type="compositionally biased region" description="Acidic residues" evidence="1">
    <location>
        <begin position="53"/>
        <end position="62"/>
    </location>
</feature>
<feature type="region of interest" description="Disordered" evidence="1">
    <location>
        <begin position="108"/>
        <end position="226"/>
    </location>
</feature>
<organism evidence="2 3">
    <name type="scientific">Phellinidium pouzarii</name>
    <dbReference type="NCBI Taxonomy" id="167371"/>
    <lineage>
        <taxon>Eukaryota</taxon>
        <taxon>Fungi</taxon>
        <taxon>Dikarya</taxon>
        <taxon>Basidiomycota</taxon>
        <taxon>Agaricomycotina</taxon>
        <taxon>Agaricomycetes</taxon>
        <taxon>Hymenochaetales</taxon>
        <taxon>Hymenochaetaceae</taxon>
        <taxon>Phellinidium</taxon>
    </lineage>
</organism>
<name>A0A4S4LE94_9AGAM</name>
<feature type="compositionally biased region" description="Basic and acidic residues" evidence="1">
    <location>
        <begin position="63"/>
        <end position="73"/>
    </location>
</feature>
<evidence type="ECO:0000256" key="1">
    <source>
        <dbReference type="SAM" id="MobiDB-lite"/>
    </source>
</evidence>
<gene>
    <name evidence="2" type="ORF">EW145_g2029</name>
</gene>
<feature type="compositionally biased region" description="Low complexity" evidence="1">
    <location>
        <begin position="178"/>
        <end position="195"/>
    </location>
</feature>
<accession>A0A4S4LE94</accession>
<feature type="compositionally biased region" description="Polar residues" evidence="1">
    <location>
        <begin position="118"/>
        <end position="132"/>
    </location>
</feature>
<dbReference type="Proteomes" id="UP000308199">
    <property type="component" value="Unassembled WGS sequence"/>
</dbReference>
<reference evidence="2 3" key="1">
    <citation type="submission" date="2019-02" db="EMBL/GenBank/DDBJ databases">
        <title>Genome sequencing of the rare red list fungi Phellinidium pouzarii.</title>
        <authorList>
            <person name="Buettner E."/>
            <person name="Kellner H."/>
        </authorList>
    </citation>
    <scope>NUCLEOTIDE SEQUENCE [LARGE SCALE GENOMIC DNA]</scope>
    <source>
        <strain evidence="2 3">DSM 108285</strain>
    </source>
</reference>